<dbReference type="PRINTS" id="PR00864">
    <property type="entry name" value="PREPILNPTASE"/>
</dbReference>
<feature type="domain" description="Prepilin type IV endopeptidase peptidase" evidence="11">
    <location>
        <begin position="139"/>
        <end position="250"/>
    </location>
</feature>
<keyword evidence="3" id="KW-1003">Cell membrane</keyword>
<dbReference type="InterPro" id="IPR014032">
    <property type="entry name" value="Peptidase_A24A_bac"/>
</dbReference>
<gene>
    <name evidence="13" type="primary">outO</name>
    <name evidence="13" type="ORF">SIN8267_03319</name>
</gene>
<feature type="transmembrane region" description="Helical" evidence="10">
    <location>
        <begin position="162"/>
        <end position="179"/>
    </location>
</feature>
<dbReference type="EMBL" id="CAKLPX010000005">
    <property type="protein sequence ID" value="CAH0993178.1"/>
    <property type="molecule type" value="Genomic_DNA"/>
</dbReference>
<comment type="similarity">
    <text evidence="2 8">Belongs to the peptidase A24 family.</text>
</comment>
<dbReference type="Gene3D" id="1.20.120.1220">
    <property type="match status" value="1"/>
</dbReference>
<keyword evidence="9" id="KW-0378">Hydrolase</keyword>
<comment type="caution">
    <text evidence="13">The sequence shown here is derived from an EMBL/GenBank/DDBJ whole genome shotgun (WGS) entry which is preliminary data.</text>
</comment>
<dbReference type="PANTHER" id="PTHR30487">
    <property type="entry name" value="TYPE 4 PREPILIN-LIKE PROTEINS LEADER PEPTIDE-PROCESSING ENZYME"/>
    <property type="match status" value="1"/>
</dbReference>
<evidence type="ECO:0000256" key="4">
    <source>
        <dbReference type="ARBA" id="ARBA00022519"/>
    </source>
</evidence>
<evidence type="ECO:0000256" key="1">
    <source>
        <dbReference type="ARBA" id="ARBA00004429"/>
    </source>
</evidence>
<keyword evidence="9" id="KW-0645">Protease</keyword>
<evidence type="ECO:0000256" key="9">
    <source>
        <dbReference type="RuleBase" id="RU003794"/>
    </source>
</evidence>
<dbReference type="InterPro" id="IPR050882">
    <property type="entry name" value="Prepilin_peptidase/N-MTase"/>
</dbReference>
<evidence type="ECO:0000256" key="7">
    <source>
        <dbReference type="ARBA" id="ARBA00023136"/>
    </source>
</evidence>
<feature type="transmembrane region" description="Helical" evidence="10">
    <location>
        <begin position="268"/>
        <end position="289"/>
    </location>
</feature>
<keyword evidence="9" id="KW-0511">Multifunctional enzyme</keyword>
<evidence type="ECO:0000259" key="12">
    <source>
        <dbReference type="Pfam" id="PF06750"/>
    </source>
</evidence>
<comment type="function">
    <text evidence="9">Plays an essential role in type IV pili and type II pseudopili formation by proteolytically removing the leader sequence from substrate proteins and subsequently monomethylating the alpha-amino group of the newly exposed N-terminal phenylalanine.</text>
</comment>
<organism evidence="13 14">
    <name type="scientific">Sinobacterium norvegicum</name>
    <dbReference type="NCBI Taxonomy" id="1641715"/>
    <lineage>
        <taxon>Bacteria</taxon>
        <taxon>Pseudomonadati</taxon>
        <taxon>Pseudomonadota</taxon>
        <taxon>Gammaproteobacteria</taxon>
        <taxon>Cellvibrionales</taxon>
        <taxon>Spongiibacteraceae</taxon>
        <taxon>Sinobacterium</taxon>
    </lineage>
</organism>
<keyword evidence="9" id="KW-0489">Methyltransferase</keyword>
<evidence type="ECO:0000256" key="8">
    <source>
        <dbReference type="RuleBase" id="RU003793"/>
    </source>
</evidence>
<dbReference type="InterPro" id="IPR000045">
    <property type="entry name" value="Prepilin_IV_endopep_pep"/>
</dbReference>
<reference evidence="13" key="1">
    <citation type="submission" date="2021-12" db="EMBL/GenBank/DDBJ databases">
        <authorList>
            <person name="Rodrigo-Torres L."/>
            <person name="Arahal R. D."/>
            <person name="Lucena T."/>
        </authorList>
    </citation>
    <scope>NUCLEOTIDE SEQUENCE</scope>
    <source>
        <strain evidence="13">CECT 8267</strain>
    </source>
</reference>
<name>A0ABM9AJC8_9GAMM</name>
<evidence type="ECO:0000313" key="14">
    <source>
        <dbReference type="Proteomes" id="UP000838100"/>
    </source>
</evidence>
<sequence>MQYLDYFNQHPATSIAIVAAISLLIGSFLNVVIYRLPLMMMRDWRQEIEEFDPDDLPKLPPQDQRFNLAVPDSTCPGCGHKIRAWENIPLISYAVQRGRCSSCKTAISPRYPIVEFVTAMLSVFVIQHFGLTAAGLLALFFTWSLISLTLIDADHKLLPDSITLPLMWAGLIANYFLVFDGVSFSDSFWGAIVGYMSLWSIYWLFKLLTGKEGMGYGDFKLLAALGAWMGWQALPLIIILSAGVGAVVGITLMVVAKRDSQATLPFGPYLAAAGFIAMIWGDIITQTYLQFAGMN</sequence>
<keyword evidence="7 10" id="KW-0472">Membrane</keyword>
<feature type="domain" description="Prepilin peptidase A24 N-terminal" evidence="12">
    <location>
        <begin position="21"/>
        <end position="129"/>
    </location>
</feature>
<keyword evidence="6 10" id="KW-1133">Transmembrane helix</keyword>
<feature type="transmembrane region" description="Helical" evidence="10">
    <location>
        <begin position="129"/>
        <end position="150"/>
    </location>
</feature>
<keyword evidence="14" id="KW-1185">Reference proteome</keyword>
<dbReference type="Pfam" id="PF06750">
    <property type="entry name" value="A24_N_bact"/>
    <property type="match status" value="1"/>
</dbReference>
<keyword evidence="4" id="KW-0997">Cell inner membrane</keyword>
<dbReference type="EC" id="2.1.1.-" evidence="9"/>
<dbReference type="RefSeq" id="WP_237445860.1">
    <property type="nucleotide sequence ID" value="NZ_CAKLPX010000005.1"/>
</dbReference>
<accession>A0ABM9AJC8</accession>
<dbReference type="Proteomes" id="UP000838100">
    <property type="component" value="Unassembled WGS sequence"/>
</dbReference>
<feature type="transmembrane region" description="Helical" evidence="10">
    <location>
        <begin position="188"/>
        <end position="205"/>
    </location>
</feature>
<dbReference type="EC" id="3.4.23.43" evidence="9"/>
<evidence type="ECO:0000256" key="5">
    <source>
        <dbReference type="ARBA" id="ARBA00022692"/>
    </source>
</evidence>
<evidence type="ECO:0000313" key="13">
    <source>
        <dbReference type="EMBL" id="CAH0993178.1"/>
    </source>
</evidence>
<evidence type="ECO:0000259" key="11">
    <source>
        <dbReference type="Pfam" id="PF01478"/>
    </source>
</evidence>
<evidence type="ECO:0000256" key="2">
    <source>
        <dbReference type="ARBA" id="ARBA00005801"/>
    </source>
</evidence>
<dbReference type="InterPro" id="IPR010627">
    <property type="entry name" value="Prepilin_pept_A24_N"/>
</dbReference>
<comment type="subcellular location">
    <subcellularLocation>
        <location evidence="1">Cell inner membrane</location>
        <topology evidence="1">Multi-pass membrane protein</topology>
    </subcellularLocation>
    <subcellularLocation>
        <location evidence="9">Cell membrane</location>
        <topology evidence="9">Multi-pass membrane protein</topology>
    </subcellularLocation>
</comment>
<feature type="transmembrane region" description="Helical" evidence="10">
    <location>
        <begin position="12"/>
        <end position="36"/>
    </location>
</feature>
<keyword evidence="9" id="KW-0808">Transferase</keyword>
<keyword evidence="5 9" id="KW-0812">Transmembrane</keyword>
<dbReference type="PANTHER" id="PTHR30487:SF0">
    <property type="entry name" value="PREPILIN LEADER PEPTIDASE_N-METHYLTRANSFERASE-RELATED"/>
    <property type="match status" value="1"/>
</dbReference>
<evidence type="ECO:0000256" key="3">
    <source>
        <dbReference type="ARBA" id="ARBA00022475"/>
    </source>
</evidence>
<dbReference type="Pfam" id="PF01478">
    <property type="entry name" value="Peptidase_A24"/>
    <property type="match status" value="1"/>
</dbReference>
<protein>
    <recommendedName>
        <fullName evidence="9">Prepilin leader peptidase/N-methyltransferase</fullName>
        <ecNumber evidence="9">2.1.1.-</ecNumber>
        <ecNumber evidence="9">3.4.23.43</ecNumber>
    </recommendedName>
</protein>
<proteinExistence type="inferred from homology"/>
<feature type="transmembrane region" description="Helical" evidence="10">
    <location>
        <begin position="225"/>
        <end position="256"/>
    </location>
</feature>
<comment type="catalytic activity">
    <reaction evidence="9">
        <text>Typically cleaves a -Gly-|-Phe- bond to release an N-terminal, basic peptide of 5-8 residues from type IV prepilin, and then N-methylates the new N-terminal amino group, the methyl donor being S-adenosyl-L-methionine.</text>
        <dbReference type="EC" id="3.4.23.43"/>
    </reaction>
</comment>
<evidence type="ECO:0000256" key="10">
    <source>
        <dbReference type="SAM" id="Phobius"/>
    </source>
</evidence>
<evidence type="ECO:0000256" key="6">
    <source>
        <dbReference type="ARBA" id="ARBA00022989"/>
    </source>
</evidence>